<name>E2BHZ8_HARSA</name>
<accession>E2BHZ8</accession>
<sequence>MPKTFGTLSLKIFLSNSTTLFTIQCILPKRRNDRMVFYNIAAMTFDTFLTDIENITAIVSYHRIGNKTEEDAMQKENPNGDIMLFNKFAIEDRKGHR</sequence>
<proteinExistence type="predicted"/>
<reference evidence="1 2" key="1">
    <citation type="journal article" date="2010" name="Science">
        <title>Genomic comparison of the ants Camponotus floridanus and Harpegnathos saltator.</title>
        <authorList>
            <person name="Bonasio R."/>
            <person name="Zhang G."/>
            <person name="Ye C."/>
            <person name="Mutti N.S."/>
            <person name="Fang X."/>
            <person name="Qin N."/>
            <person name="Donahue G."/>
            <person name="Yang P."/>
            <person name="Li Q."/>
            <person name="Li C."/>
            <person name="Zhang P."/>
            <person name="Huang Z."/>
            <person name="Berger S.L."/>
            <person name="Reinberg D."/>
            <person name="Wang J."/>
            <person name="Liebig J."/>
        </authorList>
    </citation>
    <scope>NUCLEOTIDE SEQUENCE [LARGE SCALE GENOMIC DNA]</scope>
    <source>
        <strain evidence="1 2">R22 G/1</strain>
    </source>
</reference>
<dbReference type="InParanoid" id="E2BHZ8"/>
<dbReference type="EMBL" id="GL448407">
    <property type="protein sequence ID" value="EFN84676.1"/>
    <property type="molecule type" value="Genomic_DNA"/>
</dbReference>
<evidence type="ECO:0000313" key="2">
    <source>
        <dbReference type="Proteomes" id="UP000008237"/>
    </source>
</evidence>
<dbReference type="OrthoDB" id="270009at2759"/>
<dbReference type="AlphaFoldDB" id="E2BHZ8"/>
<organism evidence="2">
    <name type="scientific">Harpegnathos saltator</name>
    <name type="common">Jerdon's jumping ant</name>
    <dbReference type="NCBI Taxonomy" id="610380"/>
    <lineage>
        <taxon>Eukaryota</taxon>
        <taxon>Metazoa</taxon>
        <taxon>Ecdysozoa</taxon>
        <taxon>Arthropoda</taxon>
        <taxon>Hexapoda</taxon>
        <taxon>Insecta</taxon>
        <taxon>Pterygota</taxon>
        <taxon>Neoptera</taxon>
        <taxon>Endopterygota</taxon>
        <taxon>Hymenoptera</taxon>
        <taxon>Apocrita</taxon>
        <taxon>Aculeata</taxon>
        <taxon>Formicoidea</taxon>
        <taxon>Formicidae</taxon>
        <taxon>Ponerinae</taxon>
        <taxon>Ponerini</taxon>
        <taxon>Harpegnathos</taxon>
    </lineage>
</organism>
<gene>
    <name evidence="1" type="ORF">EAI_06648</name>
</gene>
<dbReference type="OMA" id="QHTANKT"/>
<dbReference type="STRING" id="610380.E2BHZ8"/>
<dbReference type="Proteomes" id="UP000008237">
    <property type="component" value="Unassembled WGS sequence"/>
</dbReference>
<keyword evidence="2" id="KW-1185">Reference proteome</keyword>
<evidence type="ECO:0000313" key="1">
    <source>
        <dbReference type="EMBL" id="EFN84676.1"/>
    </source>
</evidence>
<protein>
    <submittedName>
        <fullName evidence="1">Uncharacterized protein</fullName>
    </submittedName>
</protein>